<dbReference type="InterPro" id="IPR013083">
    <property type="entry name" value="Znf_RING/FYVE/PHD"/>
</dbReference>
<dbReference type="InterPro" id="IPR043136">
    <property type="entry name" value="B30.2/SPRY_sf"/>
</dbReference>
<dbReference type="Pfam" id="PF13765">
    <property type="entry name" value="PRY"/>
    <property type="match status" value="1"/>
</dbReference>
<dbReference type="SUPFAM" id="SSF57850">
    <property type="entry name" value="RING/U-box"/>
    <property type="match status" value="1"/>
</dbReference>
<evidence type="ECO:0000256" key="4">
    <source>
        <dbReference type="ARBA" id="ARBA00022723"/>
    </source>
</evidence>
<evidence type="ECO:0000256" key="6">
    <source>
        <dbReference type="ARBA" id="ARBA00022833"/>
    </source>
</evidence>
<dbReference type="InterPro" id="IPR001870">
    <property type="entry name" value="B30.2/SPRY"/>
</dbReference>
<name>A0A8C9S8A4_SCLFO</name>
<keyword evidence="3" id="KW-0963">Cytoplasm</keyword>
<dbReference type="InterPro" id="IPR003879">
    <property type="entry name" value="Butyrophylin_SPRY"/>
</dbReference>
<keyword evidence="4" id="KW-0479">Metal-binding</keyword>
<dbReference type="Gene3D" id="3.30.160.60">
    <property type="entry name" value="Classic Zinc Finger"/>
    <property type="match status" value="1"/>
</dbReference>
<dbReference type="PROSITE" id="PS50188">
    <property type="entry name" value="B302_SPRY"/>
    <property type="match status" value="1"/>
</dbReference>
<dbReference type="InterPro" id="IPR001841">
    <property type="entry name" value="Znf_RING"/>
</dbReference>
<feature type="domain" description="B30.2/SPRY" evidence="11">
    <location>
        <begin position="277"/>
        <end position="469"/>
    </location>
</feature>
<dbReference type="InterPro" id="IPR050143">
    <property type="entry name" value="TRIM/RBCC"/>
</dbReference>
<dbReference type="PROSITE" id="PS50089">
    <property type="entry name" value="ZF_RING_2"/>
    <property type="match status" value="1"/>
</dbReference>
<dbReference type="Gene3D" id="3.30.40.10">
    <property type="entry name" value="Zinc/RING finger domain, C3HC4 (zinc finger)"/>
    <property type="match status" value="1"/>
</dbReference>
<dbReference type="GO" id="GO:0008270">
    <property type="term" value="F:zinc ion binding"/>
    <property type="evidence" value="ECO:0007669"/>
    <property type="project" value="UniProtKB-KW"/>
</dbReference>
<dbReference type="Gene3D" id="2.60.120.920">
    <property type="match status" value="1"/>
</dbReference>
<organism evidence="12 13">
    <name type="scientific">Scleropages formosus</name>
    <name type="common">Asian bonytongue</name>
    <name type="synonym">Osteoglossum formosum</name>
    <dbReference type="NCBI Taxonomy" id="113540"/>
    <lineage>
        <taxon>Eukaryota</taxon>
        <taxon>Metazoa</taxon>
        <taxon>Chordata</taxon>
        <taxon>Craniata</taxon>
        <taxon>Vertebrata</taxon>
        <taxon>Euteleostomi</taxon>
        <taxon>Actinopterygii</taxon>
        <taxon>Neopterygii</taxon>
        <taxon>Teleostei</taxon>
        <taxon>Osteoglossocephala</taxon>
        <taxon>Osteoglossomorpha</taxon>
        <taxon>Osteoglossiformes</taxon>
        <taxon>Osteoglossidae</taxon>
        <taxon>Scleropages</taxon>
    </lineage>
</organism>
<dbReference type="SMART" id="SM00449">
    <property type="entry name" value="SPRY"/>
    <property type="match status" value="1"/>
</dbReference>
<dbReference type="Pfam" id="PF00622">
    <property type="entry name" value="SPRY"/>
    <property type="match status" value="1"/>
</dbReference>
<evidence type="ECO:0000256" key="5">
    <source>
        <dbReference type="ARBA" id="ARBA00022771"/>
    </source>
</evidence>
<dbReference type="InterPro" id="IPR006574">
    <property type="entry name" value="PRY"/>
</dbReference>
<evidence type="ECO:0000259" key="9">
    <source>
        <dbReference type="PROSITE" id="PS50089"/>
    </source>
</evidence>
<dbReference type="SMART" id="SM00184">
    <property type="entry name" value="RING"/>
    <property type="match status" value="1"/>
</dbReference>
<dbReference type="PRINTS" id="PR01407">
    <property type="entry name" value="BUTYPHLNCDUF"/>
</dbReference>
<dbReference type="InterPro" id="IPR000315">
    <property type="entry name" value="Znf_B-box"/>
</dbReference>
<protein>
    <submittedName>
        <fullName evidence="12">Zinc-binding protein A33-like</fullName>
    </submittedName>
</protein>
<evidence type="ECO:0000259" key="11">
    <source>
        <dbReference type="PROSITE" id="PS50188"/>
    </source>
</evidence>
<feature type="domain" description="RING-type" evidence="9">
    <location>
        <begin position="14"/>
        <end position="54"/>
    </location>
</feature>
<reference evidence="12 13" key="1">
    <citation type="submission" date="2019-04" db="EMBL/GenBank/DDBJ databases">
        <authorList>
            <consortium name="Wellcome Sanger Institute Data Sharing"/>
        </authorList>
    </citation>
    <scope>NUCLEOTIDE SEQUENCE [LARGE SCALE GENOMIC DNA]</scope>
</reference>
<evidence type="ECO:0000313" key="12">
    <source>
        <dbReference type="Ensembl" id="ENSSFOP00015030494.2"/>
    </source>
</evidence>
<comment type="subcellular location">
    <subcellularLocation>
        <location evidence="1">Cytoplasm</location>
    </subcellularLocation>
</comment>
<dbReference type="AlphaFoldDB" id="A0A8C9S8A4"/>
<evidence type="ECO:0000256" key="8">
    <source>
        <dbReference type="SAM" id="Coils"/>
    </source>
</evidence>
<dbReference type="CDD" id="cd12893">
    <property type="entry name" value="SPRY_PRY_TRIM35"/>
    <property type="match status" value="1"/>
</dbReference>
<proteinExistence type="inferred from homology"/>
<gene>
    <name evidence="12" type="primary">LOC108921466</name>
</gene>
<evidence type="ECO:0000259" key="10">
    <source>
        <dbReference type="PROSITE" id="PS50119"/>
    </source>
</evidence>
<keyword evidence="6" id="KW-0862">Zinc</keyword>
<dbReference type="PROSITE" id="PS00518">
    <property type="entry name" value="ZF_RING_1"/>
    <property type="match status" value="1"/>
</dbReference>
<dbReference type="GeneTree" id="ENSGT00970000193390"/>
<evidence type="ECO:0000256" key="3">
    <source>
        <dbReference type="ARBA" id="ARBA00022490"/>
    </source>
</evidence>
<reference evidence="12" key="2">
    <citation type="submission" date="2025-08" db="UniProtKB">
        <authorList>
            <consortium name="Ensembl"/>
        </authorList>
    </citation>
    <scope>IDENTIFICATION</scope>
</reference>
<dbReference type="GO" id="GO:0005737">
    <property type="term" value="C:cytoplasm"/>
    <property type="evidence" value="ECO:0007669"/>
    <property type="project" value="UniProtKB-SubCell"/>
</dbReference>
<comment type="similarity">
    <text evidence="2">Belongs to the TRIM/RBCC family.</text>
</comment>
<dbReference type="SMART" id="SM00589">
    <property type="entry name" value="PRY"/>
    <property type="match status" value="1"/>
</dbReference>
<keyword evidence="5 7" id="KW-0863">Zinc-finger</keyword>
<dbReference type="SMART" id="SM00336">
    <property type="entry name" value="BBOX"/>
    <property type="match status" value="1"/>
</dbReference>
<dbReference type="PROSITE" id="PS50119">
    <property type="entry name" value="ZF_BBOX"/>
    <property type="match status" value="1"/>
</dbReference>
<feature type="coiled-coil region" evidence="8">
    <location>
        <begin position="131"/>
        <end position="237"/>
    </location>
</feature>
<keyword evidence="13" id="KW-1185">Reference proteome</keyword>
<accession>A0A8C9S8A4</accession>
<evidence type="ECO:0000256" key="1">
    <source>
        <dbReference type="ARBA" id="ARBA00004496"/>
    </source>
</evidence>
<dbReference type="Proteomes" id="UP000694397">
    <property type="component" value="Chromosome 25"/>
</dbReference>
<evidence type="ECO:0000313" key="13">
    <source>
        <dbReference type="Proteomes" id="UP000694397"/>
    </source>
</evidence>
<dbReference type="PANTHER" id="PTHR24103">
    <property type="entry name" value="E3 UBIQUITIN-PROTEIN LIGASE TRIM"/>
    <property type="match status" value="1"/>
</dbReference>
<dbReference type="Pfam" id="PF00643">
    <property type="entry name" value="zf-B_box"/>
    <property type="match status" value="1"/>
</dbReference>
<dbReference type="SUPFAM" id="SSF57845">
    <property type="entry name" value="B-box zinc-binding domain"/>
    <property type="match status" value="1"/>
</dbReference>
<dbReference type="InterPro" id="IPR017907">
    <property type="entry name" value="Znf_RING_CS"/>
</dbReference>
<reference evidence="12" key="3">
    <citation type="submission" date="2025-09" db="UniProtKB">
        <authorList>
            <consortium name="Ensembl"/>
        </authorList>
    </citation>
    <scope>IDENTIFICATION</scope>
</reference>
<dbReference type="InterPro" id="IPR013320">
    <property type="entry name" value="ConA-like_dom_sf"/>
</dbReference>
<dbReference type="InterPro" id="IPR003877">
    <property type="entry name" value="SPRY_dom"/>
</dbReference>
<keyword evidence="8" id="KW-0175">Coiled coil</keyword>
<dbReference type="Ensembl" id="ENSSFOT00015030841.2">
    <property type="protein sequence ID" value="ENSSFOP00015030494.2"/>
    <property type="gene ID" value="ENSSFOG00015019414.2"/>
</dbReference>
<sequence>MASRCSVLEEELSCPVCCDIYKDPVVLECSHSFCKDCLEKSWQEKVYQECPVCRRISFAMHPPLNLALRNTCEAFLQQRSQGAAGKDQQAEELCNLHGEKLKLFCFDDKAPVCVICQTSETHENHQVRPAKEATRKNKEEIETMLKTLQRKLKVFTRVKETWEEIAEHIKNQQQNTERQIKEQFEKLHQFLKDEETARIAELREEEEHKSDTMKEKIEKMTQEISSLSGTIRAIERELGAEDVSFLQNYKDIKERSQVRVKDPEEVSGALINVAKHLGNLKYRVWEKMLDVVQYTPVVLDPNTAHPKFVMSEDMTSMRFSYETQQLPENPERFNRWVCVLGSEGFSSGEHSWDVHVGEADFWRLGVVKKSVKRKGDVPDTPAEGVWSVLLFHRNYEAVTSPPTLLTVVKKPQKIRVQLDWDKGQLSFSDLSHNTPLYTFKHRFTEKVFPLFISIDPTVPLQICSMKVFVSKS</sequence>
<feature type="domain" description="B box-type" evidence="10">
    <location>
        <begin position="89"/>
        <end position="130"/>
    </location>
</feature>
<dbReference type="Pfam" id="PF00097">
    <property type="entry name" value="zf-C3HC4"/>
    <property type="match status" value="1"/>
</dbReference>
<dbReference type="FunFam" id="2.60.120.920:FF:000004">
    <property type="entry name" value="Butyrophilin subfamily 1 member A1"/>
    <property type="match status" value="1"/>
</dbReference>
<evidence type="ECO:0000256" key="2">
    <source>
        <dbReference type="ARBA" id="ARBA00008518"/>
    </source>
</evidence>
<dbReference type="SUPFAM" id="SSF49899">
    <property type="entry name" value="Concanavalin A-like lectins/glucanases"/>
    <property type="match status" value="1"/>
</dbReference>
<dbReference type="InterPro" id="IPR018957">
    <property type="entry name" value="Znf_C3HC4_RING-type"/>
</dbReference>
<evidence type="ECO:0000256" key="7">
    <source>
        <dbReference type="PROSITE-ProRule" id="PRU00024"/>
    </source>
</evidence>